<evidence type="ECO:0000313" key="8">
    <source>
        <dbReference type="EMBL" id="CAL6083594.1"/>
    </source>
</evidence>
<dbReference type="EMBL" id="CATOUU010000813">
    <property type="protein sequence ID" value="CAI9950564.1"/>
    <property type="molecule type" value="Genomic_DNA"/>
</dbReference>
<evidence type="ECO:0000256" key="2">
    <source>
        <dbReference type="ARBA" id="ARBA00022801"/>
    </source>
</evidence>
<dbReference type="InterPro" id="IPR013780">
    <property type="entry name" value="Glyco_hydro_b"/>
</dbReference>
<evidence type="ECO:0000256" key="3">
    <source>
        <dbReference type="ARBA" id="ARBA00023295"/>
    </source>
</evidence>
<dbReference type="PANTHER" id="PTHR31308">
    <property type="match status" value="1"/>
</dbReference>
<dbReference type="GO" id="GO:0016042">
    <property type="term" value="P:lipid catabolic process"/>
    <property type="evidence" value="ECO:0007669"/>
    <property type="project" value="UniProtKB-ARBA"/>
</dbReference>
<comment type="similarity">
    <text evidence="1 4">Belongs to the glycosyl hydrolase 5 (cellulase A) family.</text>
</comment>
<keyword evidence="2 4" id="KW-0378">Hydrolase</keyword>
<feature type="domain" description="Glycoside hydrolase family 5 C-terminal" evidence="6">
    <location>
        <begin position="432"/>
        <end position="516"/>
    </location>
</feature>
<dbReference type="AlphaFoldDB" id="A0AA86Q1S2"/>
<evidence type="ECO:0000313" key="9">
    <source>
        <dbReference type="Proteomes" id="UP001642409"/>
    </source>
</evidence>
<evidence type="ECO:0000313" key="7">
    <source>
        <dbReference type="EMBL" id="CAI9950564.1"/>
    </source>
</evidence>
<evidence type="ECO:0000256" key="1">
    <source>
        <dbReference type="ARBA" id="ARBA00005641"/>
    </source>
</evidence>
<reference evidence="7" key="1">
    <citation type="submission" date="2023-06" db="EMBL/GenBank/DDBJ databases">
        <authorList>
            <person name="Kurt Z."/>
        </authorList>
    </citation>
    <scope>NUCLEOTIDE SEQUENCE</scope>
</reference>
<dbReference type="EMBL" id="CAXDID020000373">
    <property type="protein sequence ID" value="CAL6083594.1"/>
    <property type="molecule type" value="Genomic_DNA"/>
</dbReference>
<dbReference type="Proteomes" id="UP001642409">
    <property type="component" value="Unassembled WGS sequence"/>
</dbReference>
<dbReference type="GO" id="GO:1901136">
    <property type="term" value="P:carbohydrate derivative catabolic process"/>
    <property type="evidence" value="ECO:0007669"/>
    <property type="project" value="UniProtKB-ARBA"/>
</dbReference>
<organism evidence="7">
    <name type="scientific">Hexamita inflata</name>
    <dbReference type="NCBI Taxonomy" id="28002"/>
    <lineage>
        <taxon>Eukaryota</taxon>
        <taxon>Metamonada</taxon>
        <taxon>Diplomonadida</taxon>
        <taxon>Hexamitidae</taxon>
        <taxon>Hexamitinae</taxon>
        <taxon>Hexamita</taxon>
    </lineage>
</organism>
<dbReference type="SUPFAM" id="SSF51445">
    <property type="entry name" value="(Trans)glycosidases"/>
    <property type="match status" value="1"/>
</dbReference>
<protein>
    <submittedName>
        <fullName evidence="7">Uncharacterized protein</fullName>
    </submittedName>
</protein>
<comment type="caution">
    <text evidence="7">The sequence shown here is derived from an EMBL/GenBank/DDBJ whole genome shotgun (WGS) entry which is preliminary data.</text>
</comment>
<dbReference type="InterPro" id="IPR041036">
    <property type="entry name" value="GH5_C"/>
</dbReference>
<dbReference type="InterPro" id="IPR018087">
    <property type="entry name" value="Glyco_hydro_5_CS"/>
</dbReference>
<dbReference type="InterPro" id="IPR052066">
    <property type="entry name" value="Glycosphingolipid_Hydrolases"/>
</dbReference>
<dbReference type="InterPro" id="IPR017853">
    <property type="entry name" value="GH"/>
</dbReference>
<evidence type="ECO:0000259" key="5">
    <source>
        <dbReference type="Pfam" id="PF00150"/>
    </source>
</evidence>
<evidence type="ECO:0000259" key="6">
    <source>
        <dbReference type="Pfam" id="PF18564"/>
    </source>
</evidence>
<reference evidence="8 9" key="2">
    <citation type="submission" date="2024-07" db="EMBL/GenBank/DDBJ databases">
        <authorList>
            <person name="Akdeniz Z."/>
        </authorList>
    </citation>
    <scope>NUCLEOTIDE SEQUENCE [LARGE SCALE GENOMIC DNA]</scope>
</reference>
<evidence type="ECO:0000256" key="4">
    <source>
        <dbReference type="RuleBase" id="RU361153"/>
    </source>
</evidence>
<dbReference type="GO" id="GO:0004553">
    <property type="term" value="F:hydrolase activity, hydrolyzing O-glycosyl compounds"/>
    <property type="evidence" value="ECO:0007669"/>
    <property type="project" value="InterPro"/>
</dbReference>
<dbReference type="Pfam" id="PF00150">
    <property type="entry name" value="Cellulase"/>
    <property type="match status" value="1"/>
</dbReference>
<dbReference type="Gene3D" id="2.60.40.1180">
    <property type="entry name" value="Golgi alpha-mannosidase II"/>
    <property type="match status" value="1"/>
</dbReference>
<dbReference type="InterPro" id="IPR001547">
    <property type="entry name" value="Glyco_hydro_5"/>
</dbReference>
<dbReference type="Gene3D" id="3.20.20.80">
    <property type="entry name" value="Glycosidases"/>
    <property type="match status" value="1"/>
</dbReference>
<dbReference type="GO" id="GO:0000272">
    <property type="term" value="P:polysaccharide catabolic process"/>
    <property type="evidence" value="ECO:0007669"/>
    <property type="project" value="InterPro"/>
</dbReference>
<keyword evidence="3 4" id="KW-0326">Glycosidase</keyword>
<dbReference type="PROSITE" id="PS00659">
    <property type="entry name" value="GLYCOSYL_HYDROL_F5"/>
    <property type="match status" value="1"/>
</dbReference>
<keyword evidence="9" id="KW-1185">Reference proteome</keyword>
<gene>
    <name evidence="7" type="ORF">HINF_LOCUS38209</name>
    <name evidence="8" type="ORF">HINF_LOCUS61799</name>
</gene>
<feature type="domain" description="Glycoside hydrolase family 5" evidence="5">
    <location>
        <begin position="57"/>
        <end position="397"/>
    </location>
</feature>
<proteinExistence type="inferred from homology"/>
<sequence length="519" mass="59093">MLGLLSFQFITVDPKTQRYMTEDGRQIVFHGMNAVTKLPPYLPNISGPFDSEFSLNEQDAIFLKMHGINMIRLGIMWPGVMPQQDQVNFTYLNEAKKIIDMLGKYGIYTLVDMHQDVLSSYFCGEGVPDWAVPYERKGVPNFAKPIIPEMERDPVTHKIAWETCLKTNFGVYYETALVGNMFECLYNQSCNPFAPFKQDGKPEKDLILQVEMQKFWAAVAKFFKDNQFVIGYDIINEPIAGDLWEHPGNYVNTGKFEKEVLQPFYQNMMKAIYAEDKNHIIFFEPVVSSITKAGFDVGGPGAAIGIPPELQTYAWHLYCMTMDKNGDPIQPKILCEAQDAFWYSQRNNSGVHLGLSQFIDEFGALPDDEVSRENLEQQVSMFSKDAKSWAYWQYKPFGDITTVFNSQSERNEGMFNKDGTLQTLKDKILTHPYASNIAGKIQGAAFNFTTETLTLKFTTGKIGTYTEVHIGQLWKGFGFESVFIQGKNAVQITIDANQNYQMVKITNLAENQSVEVMIW</sequence>
<dbReference type="Pfam" id="PF18564">
    <property type="entry name" value="Glyco_hydro_5_C"/>
    <property type="match status" value="1"/>
</dbReference>
<accession>A0AA86Q1S2</accession>
<name>A0AA86Q1S2_9EUKA</name>
<dbReference type="PANTHER" id="PTHR31308:SF3">
    <property type="entry name" value="ENDOGLYCOCERAMIDASE"/>
    <property type="match status" value="1"/>
</dbReference>